<dbReference type="InterPro" id="IPR009057">
    <property type="entry name" value="Homeodomain-like_sf"/>
</dbReference>
<keyword evidence="3" id="KW-0805">Transcription regulation</keyword>
<dbReference type="PANTHER" id="PTHR47997:SF83">
    <property type="match status" value="1"/>
</dbReference>
<evidence type="ECO:0000256" key="2">
    <source>
        <dbReference type="ARBA" id="ARBA00022737"/>
    </source>
</evidence>
<evidence type="ECO:0000256" key="5">
    <source>
        <dbReference type="ARBA" id="ARBA00023163"/>
    </source>
</evidence>
<protein>
    <submittedName>
        <fullName evidence="10">Uncharacterized protein</fullName>
    </submittedName>
</protein>
<evidence type="ECO:0000313" key="10">
    <source>
        <dbReference type="EMBL" id="KAH7277396.1"/>
    </source>
</evidence>
<keyword evidence="4" id="KW-0238">DNA-binding</keyword>
<comment type="subcellular location">
    <subcellularLocation>
        <location evidence="1">Nucleus</location>
    </subcellularLocation>
</comment>
<dbReference type="OMA" id="NDRDWEY"/>
<feature type="domain" description="Myb-like" evidence="8">
    <location>
        <begin position="10"/>
        <end position="62"/>
    </location>
</feature>
<dbReference type="PROSITE" id="PS51294">
    <property type="entry name" value="HTH_MYB"/>
    <property type="match status" value="2"/>
</dbReference>
<dbReference type="PANTHER" id="PTHR47997">
    <property type="entry name" value="MYB DOMAIN PROTEIN 55"/>
    <property type="match status" value="1"/>
</dbReference>
<feature type="region of interest" description="Disordered" evidence="7">
    <location>
        <begin position="171"/>
        <end position="199"/>
    </location>
</feature>
<comment type="caution">
    <text evidence="10">The sequence shown here is derived from an EMBL/GenBank/DDBJ whole genome shotgun (WGS) entry which is preliminary data.</text>
</comment>
<dbReference type="GO" id="GO:0005634">
    <property type="term" value="C:nucleus"/>
    <property type="evidence" value="ECO:0007669"/>
    <property type="project" value="UniProtKB-SubCell"/>
</dbReference>
<feature type="domain" description="HTH myb-type" evidence="9">
    <location>
        <begin position="67"/>
        <end position="117"/>
    </location>
</feature>
<dbReference type="SMART" id="SM00717">
    <property type="entry name" value="SANT"/>
    <property type="match status" value="2"/>
</dbReference>
<proteinExistence type="predicted"/>
<feature type="domain" description="HTH myb-type" evidence="9">
    <location>
        <begin position="10"/>
        <end position="66"/>
    </location>
</feature>
<feature type="compositionally biased region" description="Polar residues" evidence="7">
    <location>
        <begin position="171"/>
        <end position="180"/>
    </location>
</feature>
<evidence type="ECO:0000256" key="4">
    <source>
        <dbReference type="ARBA" id="ARBA00023125"/>
    </source>
</evidence>
<dbReference type="Proteomes" id="UP000825935">
    <property type="component" value="Chromosome 39"/>
</dbReference>
<keyword evidence="2" id="KW-0677">Repeat</keyword>
<accession>A0A8T2Q195</accession>
<evidence type="ECO:0000259" key="9">
    <source>
        <dbReference type="PROSITE" id="PS51294"/>
    </source>
</evidence>
<evidence type="ECO:0000256" key="1">
    <source>
        <dbReference type="ARBA" id="ARBA00004123"/>
    </source>
</evidence>
<sequence length="436" mass="49165">MDGYHKCCQKQKLKRGLWSPDEDEKLLNYITKHGPGNWSSVPATAGIQRCGKSCRLRWINYLRPDLKRGSFSAAEEKRIIELHETFGNKWSKIAAYLPGRTDNEIKNLWNSCLRKRVEKETNESSMAAHSYASTIEQRSTKDEVGSKACELHRVISLHAPFLPDSSYPQVVSRASEQQTGKAPPTTFVTDAEESNPANNPVKFLNEKDKFTVCQRFVHFDQYHDVSSKPKKTTEELMAYKSDRSAEQNKIQSSVLANQSMTFTDDEESDGLQHLDTKHSISSLWKSHRELCGTDISTSILQKPDWLFSSSPFERDRFSGSKDSVYKNNYFSGMHTWETSSSDGSYPSYHSCRTSECGLTRDGFFVENLEGHYMTASELHQCDLPGLQVVGLMSQPPSITYSGDATANVVPSALDDEDIDNWLETTSVQDGALCGYH</sequence>
<feature type="domain" description="Myb-like" evidence="8">
    <location>
        <begin position="63"/>
        <end position="113"/>
    </location>
</feature>
<dbReference type="CDD" id="cd00167">
    <property type="entry name" value="SANT"/>
    <property type="match status" value="2"/>
</dbReference>
<dbReference type="Gene3D" id="1.10.10.60">
    <property type="entry name" value="Homeodomain-like"/>
    <property type="match status" value="2"/>
</dbReference>
<dbReference type="AlphaFoldDB" id="A0A8T2Q195"/>
<dbReference type="EMBL" id="CM035444">
    <property type="protein sequence ID" value="KAH7277396.1"/>
    <property type="molecule type" value="Genomic_DNA"/>
</dbReference>
<reference evidence="10" key="1">
    <citation type="submission" date="2021-08" db="EMBL/GenBank/DDBJ databases">
        <title>WGS assembly of Ceratopteris richardii.</title>
        <authorList>
            <person name="Marchant D.B."/>
            <person name="Chen G."/>
            <person name="Jenkins J."/>
            <person name="Shu S."/>
            <person name="Leebens-Mack J."/>
            <person name="Grimwood J."/>
            <person name="Schmutz J."/>
            <person name="Soltis P."/>
            <person name="Soltis D."/>
            <person name="Chen Z.-H."/>
        </authorList>
    </citation>
    <scope>NUCLEOTIDE SEQUENCE</scope>
    <source>
        <strain evidence="10">Whitten #5841</strain>
        <tissue evidence="10">Leaf</tissue>
    </source>
</reference>
<evidence type="ECO:0000313" key="11">
    <source>
        <dbReference type="Proteomes" id="UP000825935"/>
    </source>
</evidence>
<evidence type="ECO:0000259" key="8">
    <source>
        <dbReference type="PROSITE" id="PS50090"/>
    </source>
</evidence>
<keyword evidence="6" id="KW-0539">Nucleus</keyword>
<dbReference type="OrthoDB" id="2143914at2759"/>
<dbReference type="GO" id="GO:0003677">
    <property type="term" value="F:DNA binding"/>
    <property type="evidence" value="ECO:0007669"/>
    <property type="project" value="UniProtKB-KW"/>
</dbReference>
<dbReference type="InterPro" id="IPR017930">
    <property type="entry name" value="Myb_dom"/>
</dbReference>
<dbReference type="PROSITE" id="PS50090">
    <property type="entry name" value="MYB_LIKE"/>
    <property type="match status" value="2"/>
</dbReference>
<evidence type="ECO:0000256" key="7">
    <source>
        <dbReference type="SAM" id="MobiDB-lite"/>
    </source>
</evidence>
<evidence type="ECO:0000256" key="3">
    <source>
        <dbReference type="ARBA" id="ARBA00023015"/>
    </source>
</evidence>
<dbReference type="InterPro" id="IPR051953">
    <property type="entry name" value="Plant_SW-associated_TFs"/>
</dbReference>
<organism evidence="10 11">
    <name type="scientific">Ceratopteris richardii</name>
    <name type="common">Triangle waterfern</name>
    <dbReference type="NCBI Taxonomy" id="49495"/>
    <lineage>
        <taxon>Eukaryota</taxon>
        <taxon>Viridiplantae</taxon>
        <taxon>Streptophyta</taxon>
        <taxon>Embryophyta</taxon>
        <taxon>Tracheophyta</taxon>
        <taxon>Polypodiopsida</taxon>
        <taxon>Polypodiidae</taxon>
        <taxon>Polypodiales</taxon>
        <taxon>Pteridineae</taxon>
        <taxon>Pteridaceae</taxon>
        <taxon>Parkerioideae</taxon>
        <taxon>Ceratopteris</taxon>
    </lineage>
</organism>
<gene>
    <name evidence="10" type="ORF">KP509_39G049000</name>
</gene>
<evidence type="ECO:0000256" key="6">
    <source>
        <dbReference type="ARBA" id="ARBA00023242"/>
    </source>
</evidence>
<dbReference type="Pfam" id="PF00249">
    <property type="entry name" value="Myb_DNA-binding"/>
    <property type="match status" value="2"/>
</dbReference>
<keyword evidence="11" id="KW-1185">Reference proteome</keyword>
<dbReference type="SUPFAM" id="SSF46689">
    <property type="entry name" value="Homeodomain-like"/>
    <property type="match status" value="1"/>
</dbReference>
<name>A0A8T2Q195_CERRI</name>
<dbReference type="FunFam" id="1.10.10.60:FF:000185">
    <property type="entry name" value="MYB transcription factor"/>
    <property type="match status" value="1"/>
</dbReference>
<dbReference type="InterPro" id="IPR001005">
    <property type="entry name" value="SANT/Myb"/>
</dbReference>
<keyword evidence="5" id="KW-0804">Transcription</keyword>